<dbReference type="PANTHER" id="PTHR43330">
    <property type="entry name" value="METHIONINE AMINOPEPTIDASE"/>
    <property type="match status" value="1"/>
</dbReference>
<keyword evidence="1" id="KW-0031">Aminopeptidase</keyword>
<protein>
    <submittedName>
        <fullName evidence="6">Unannotated protein</fullName>
    </submittedName>
</protein>
<gene>
    <name evidence="6" type="ORF">UFOPK3564_01272</name>
</gene>
<evidence type="ECO:0000256" key="1">
    <source>
        <dbReference type="ARBA" id="ARBA00022438"/>
    </source>
</evidence>
<organism evidence="6">
    <name type="scientific">freshwater metagenome</name>
    <dbReference type="NCBI Taxonomy" id="449393"/>
    <lineage>
        <taxon>unclassified sequences</taxon>
        <taxon>metagenomes</taxon>
        <taxon>ecological metagenomes</taxon>
    </lineage>
</organism>
<keyword evidence="3" id="KW-0479">Metal-binding</keyword>
<dbReference type="GO" id="GO:0070006">
    <property type="term" value="F:metalloaminopeptidase activity"/>
    <property type="evidence" value="ECO:0007669"/>
    <property type="project" value="InterPro"/>
</dbReference>
<name>A0A6J7GSM4_9ZZZZ</name>
<dbReference type="InterPro" id="IPR002467">
    <property type="entry name" value="Pept_M24A_MAP1"/>
</dbReference>
<dbReference type="AlphaFoldDB" id="A0A6J7GSM4"/>
<keyword evidence="2" id="KW-0645">Protease</keyword>
<dbReference type="Gene3D" id="3.90.230.10">
    <property type="entry name" value="Creatinase/methionine aminopeptidase superfamily"/>
    <property type="match status" value="1"/>
</dbReference>
<evidence type="ECO:0000256" key="2">
    <source>
        <dbReference type="ARBA" id="ARBA00022670"/>
    </source>
</evidence>
<dbReference type="EMBL" id="CAFBMK010000059">
    <property type="protein sequence ID" value="CAB4911437.1"/>
    <property type="molecule type" value="Genomic_DNA"/>
</dbReference>
<dbReference type="NCBIfam" id="TIGR00500">
    <property type="entry name" value="met_pdase_I"/>
    <property type="match status" value="1"/>
</dbReference>
<dbReference type="SUPFAM" id="SSF55920">
    <property type="entry name" value="Creatinase/aminopeptidase"/>
    <property type="match status" value="1"/>
</dbReference>
<evidence type="ECO:0000259" key="5">
    <source>
        <dbReference type="Pfam" id="PF00557"/>
    </source>
</evidence>
<dbReference type="HAMAP" id="MF_01974">
    <property type="entry name" value="MetAP_1"/>
    <property type="match status" value="1"/>
</dbReference>
<reference evidence="6" key="1">
    <citation type="submission" date="2020-05" db="EMBL/GenBank/DDBJ databases">
        <authorList>
            <person name="Chiriac C."/>
            <person name="Salcher M."/>
            <person name="Ghai R."/>
            <person name="Kavagutti S V."/>
        </authorList>
    </citation>
    <scope>NUCLEOTIDE SEQUENCE</scope>
</reference>
<dbReference type="InterPro" id="IPR036005">
    <property type="entry name" value="Creatinase/aminopeptidase-like"/>
</dbReference>
<evidence type="ECO:0000256" key="4">
    <source>
        <dbReference type="ARBA" id="ARBA00022801"/>
    </source>
</evidence>
<sequence length="246" mass="25890">MIVRTPEELEGLRRVGALVAETTRRMREAVAPGVSTAELDLIAARTFHEYGALSGPMETYAFPGSTCISVNEEVVHGIPGGRRLREGDLVTLDVTPELDGWLADAAVTVPVGEVSDEARRLLDAADACLAAALGVARAGMALREIGRTVQETAAALGASPFEELCGHGIGRELHEDPTVPNVDVPTLRTPLEEGLVIAVEPMLTLGDPRLVERGDGWTIATADGALSVHVEHTIVVQDGAPIVLTA</sequence>
<proteinExistence type="inferred from homology"/>
<keyword evidence="4" id="KW-0378">Hydrolase</keyword>
<dbReference type="GO" id="GO:0006508">
    <property type="term" value="P:proteolysis"/>
    <property type="evidence" value="ECO:0007669"/>
    <property type="project" value="UniProtKB-KW"/>
</dbReference>
<dbReference type="InterPro" id="IPR001714">
    <property type="entry name" value="Pept_M24_MAP"/>
</dbReference>
<feature type="domain" description="Peptidase M24" evidence="5">
    <location>
        <begin position="10"/>
        <end position="237"/>
    </location>
</feature>
<dbReference type="PANTHER" id="PTHR43330:SF13">
    <property type="entry name" value="METHIONINE AMINOPEPTIDASE 2"/>
    <property type="match status" value="1"/>
</dbReference>
<evidence type="ECO:0000313" key="6">
    <source>
        <dbReference type="EMBL" id="CAB4911437.1"/>
    </source>
</evidence>
<dbReference type="GO" id="GO:0046872">
    <property type="term" value="F:metal ion binding"/>
    <property type="evidence" value="ECO:0007669"/>
    <property type="project" value="UniProtKB-KW"/>
</dbReference>
<dbReference type="Pfam" id="PF00557">
    <property type="entry name" value="Peptidase_M24"/>
    <property type="match status" value="1"/>
</dbReference>
<accession>A0A6J7GSM4</accession>
<dbReference type="InterPro" id="IPR000994">
    <property type="entry name" value="Pept_M24"/>
</dbReference>
<dbReference type="PRINTS" id="PR00599">
    <property type="entry name" value="MAPEPTIDASE"/>
</dbReference>
<evidence type="ECO:0000256" key="3">
    <source>
        <dbReference type="ARBA" id="ARBA00022723"/>
    </source>
</evidence>